<dbReference type="GO" id="GO:0042626">
    <property type="term" value="F:ATPase-coupled transmembrane transporter activity"/>
    <property type="evidence" value="ECO:0007669"/>
    <property type="project" value="InterPro"/>
</dbReference>
<evidence type="ECO:0000256" key="5">
    <source>
        <dbReference type="ARBA" id="ARBA00022840"/>
    </source>
</evidence>
<reference evidence="9 10" key="2">
    <citation type="journal article" date="2012" name="J. Bacteriol.">
        <title>Genome Sequence of Edwardsiella ictaluri 93-146, a Strain Associated with a Natural Channel Catfish Outbreak of Enteric Septicemia of Catfish.</title>
        <authorList>
            <person name="Williams M.L."/>
            <person name="Gillaspy A.F."/>
            <person name="Dyer D.W."/>
            <person name="Thune R.L."/>
            <person name="Waldbieser G.C."/>
            <person name="Schuster S.C."/>
            <person name="Gipson J."/>
            <person name="Zaitshik J."/>
            <person name="Landry C."/>
            <person name="Banes M.M."/>
            <person name="Lawrence M.L."/>
        </authorList>
    </citation>
    <scope>NUCLEOTIDE SEQUENCE [LARGE SCALE GENOMIC DNA]</scope>
    <source>
        <strain evidence="9 10">93-146</strain>
    </source>
</reference>
<dbReference type="InterPro" id="IPR017871">
    <property type="entry name" value="ABC_transporter-like_CS"/>
</dbReference>
<dbReference type="SMART" id="SM00382">
    <property type="entry name" value="AAA"/>
    <property type="match status" value="1"/>
</dbReference>
<evidence type="ECO:0000313" key="10">
    <source>
        <dbReference type="Proteomes" id="UP000001485"/>
    </source>
</evidence>
<keyword evidence="7" id="KW-0472">Membrane</keyword>
<dbReference type="PANTHER" id="PTHR42781">
    <property type="entry name" value="SPERMIDINE/PUTRESCINE IMPORT ATP-BINDING PROTEIN POTA"/>
    <property type="match status" value="1"/>
</dbReference>
<dbReference type="AlphaFoldDB" id="C5B7P9"/>
<keyword evidence="5 9" id="KW-0067">ATP-binding</keyword>
<dbReference type="InterPro" id="IPR027417">
    <property type="entry name" value="P-loop_NTPase"/>
</dbReference>
<dbReference type="InterPro" id="IPR050093">
    <property type="entry name" value="ABC_SmlMolc_Importer"/>
</dbReference>
<dbReference type="GO" id="GO:0071934">
    <property type="term" value="P:thiamine transmembrane transport"/>
    <property type="evidence" value="ECO:0007669"/>
    <property type="project" value="InterPro"/>
</dbReference>
<dbReference type="PROSITE" id="PS00211">
    <property type="entry name" value="ABC_TRANSPORTER_1"/>
    <property type="match status" value="1"/>
</dbReference>
<evidence type="ECO:0000256" key="7">
    <source>
        <dbReference type="ARBA" id="ARBA00023136"/>
    </source>
</evidence>
<dbReference type="NCBIfam" id="NF008039">
    <property type="entry name" value="PRK10771.1"/>
    <property type="match status" value="1"/>
</dbReference>
<sequence length="237" mass="25716">MIRLDNLNYRYQRQTLSFSLHAAVGERIAILGPSGAGKSTLLSLIAGFLAPSSGNLYLNGIDCHRAPPSQRPVSMLFQEHNLFAHLTIAQNLGLGLNPALRLNADQRRQLEEIAGQVGILDYLPRLPGQLSGGQRQRAALARCLLRRQPILLLDEPFSALDPALRAEMLTLLDDICRQRQLTLLMVSHNLDDAACIAPRTLVIDDGCVAYDGPTVALLAGSVAAARLLGREVLGLTE</sequence>
<gene>
    <name evidence="9" type="ordered locus">NT01EI_0704</name>
</gene>
<dbReference type="PANTHER" id="PTHR42781:SF1">
    <property type="entry name" value="THIAMINE IMPORT ATP-BINDING PROTEIN THIQ"/>
    <property type="match status" value="1"/>
</dbReference>
<feature type="domain" description="ABC transporter" evidence="8">
    <location>
        <begin position="2"/>
        <end position="230"/>
    </location>
</feature>
<dbReference type="EMBL" id="CP001600">
    <property type="protein sequence ID" value="ACR67926.1"/>
    <property type="molecule type" value="Genomic_DNA"/>
</dbReference>
<dbReference type="GO" id="GO:0016887">
    <property type="term" value="F:ATP hydrolysis activity"/>
    <property type="evidence" value="ECO:0007669"/>
    <property type="project" value="InterPro"/>
</dbReference>
<evidence type="ECO:0000256" key="6">
    <source>
        <dbReference type="ARBA" id="ARBA00022967"/>
    </source>
</evidence>
<evidence type="ECO:0000256" key="2">
    <source>
        <dbReference type="ARBA" id="ARBA00022475"/>
    </source>
</evidence>
<keyword evidence="6" id="KW-1278">Translocase</keyword>
<dbReference type="Gene3D" id="3.40.50.300">
    <property type="entry name" value="P-loop containing nucleotide triphosphate hydrolases"/>
    <property type="match status" value="1"/>
</dbReference>
<dbReference type="OrthoDB" id="9802264at2"/>
<keyword evidence="4" id="KW-0547">Nucleotide-binding</keyword>
<protein>
    <submittedName>
        <fullName evidence="9">Thiamine ABC transporter, ATP-binding protein, putative</fullName>
    </submittedName>
</protein>
<reference evidence="10" key="1">
    <citation type="submission" date="2009-03" db="EMBL/GenBank/DDBJ databases">
        <title>Complete genome sequence of Edwardsiella ictaluri 93-146.</title>
        <authorList>
            <person name="Williams M.L."/>
            <person name="Gillaspy A.F."/>
            <person name="Dyer D.W."/>
            <person name="Thune R.L."/>
            <person name="Waldbieser G.C."/>
            <person name="Schuster S.C."/>
            <person name="Gipson J."/>
            <person name="Zaitshik J."/>
            <person name="Landry C."/>
            <person name="Lawrence M.L."/>
        </authorList>
    </citation>
    <scope>NUCLEOTIDE SEQUENCE [LARGE SCALE GENOMIC DNA]</scope>
    <source>
        <strain evidence="10">93-146</strain>
    </source>
</reference>
<organism evidence="9 10">
    <name type="scientific">Edwardsiella ictaluri (strain 93-146)</name>
    <dbReference type="NCBI Taxonomy" id="634503"/>
    <lineage>
        <taxon>Bacteria</taxon>
        <taxon>Pseudomonadati</taxon>
        <taxon>Pseudomonadota</taxon>
        <taxon>Gammaproteobacteria</taxon>
        <taxon>Enterobacterales</taxon>
        <taxon>Hafniaceae</taxon>
        <taxon>Edwardsiella</taxon>
    </lineage>
</organism>
<dbReference type="InterPro" id="IPR003439">
    <property type="entry name" value="ABC_transporter-like_ATP-bd"/>
</dbReference>
<dbReference type="KEGG" id="eic:NT01EI_0704"/>
<dbReference type="GO" id="GO:0005524">
    <property type="term" value="F:ATP binding"/>
    <property type="evidence" value="ECO:0007669"/>
    <property type="project" value="UniProtKB-KW"/>
</dbReference>
<name>C5B7P9_EDWI9</name>
<evidence type="ECO:0000256" key="4">
    <source>
        <dbReference type="ARBA" id="ARBA00022741"/>
    </source>
</evidence>
<evidence type="ECO:0000256" key="1">
    <source>
        <dbReference type="ARBA" id="ARBA00022448"/>
    </source>
</evidence>
<dbReference type="PROSITE" id="PS50893">
    <property type="entry name" value="ABC_TRANSPORTER_2"/>
    <property type="match status" value="1"/>
</dbReference>
<evidence type="ECO:0000313" key="9">
    <source>
        <dbReference type="EMBL" id="ACR67926.1"/>
    </source>
</evidence>
<accession>C5B7P9</accession>
<evidence type="ECO:0000259" key="8">
    <source>
        <dbReference type="PROSITE" id="PS50893"/>
    </source>
</evidence>
<dbReference type="GO" id="GO:0016020">
    <property type="term" value="C:membrane"/>
    <property type="evidence" value="ECO:0007669"/>
    <property type="project" value="InterPro"/>
</dbReference>
<keyword evidence="3" id="KW-0997">Cell inner membrane</keyword>
<evidence type="ECO:0000256" key="3">
    <source>
        <dbReference type="ARBA" id="ARBA00022519"/>
    </source>
</evidence>
<dbReference type="SUPFAM" id="SSF52540">
    <property type="entry name" value="P-loop containing nucleoside triphosphate hydrolases"/>
    <property type="match status" value="1"/>
</dbReference>
<dbReference type="HOGENOM" id="CLU_000604_1_22_6"/>
<dbReference type="STRING" id="67780.B6E78_14170"/>
<dbReference type="GeneID" id="69537769"/>
<dbReference type="NCBIfam" id="TIGR01277">
    <property type="entry name" value="thiQ"/>
    <property type="match status" value="1"/>
</dbReference>
<keyword evidence="1" id="KW-0813">Transport</keyword>
<proteinExistence type="predicted"/>
<dbReference type="InterPro" id="IPR003593">
    <property type="entry name" value="AAA+_ATPase"/>
</dbReference>
<keyword evidence="2" id="KW-1003">Cell membrane</keyword>
<dbReference type="RefSeq" id="WP_015870119.1">
    <property type="nucleotide sequence ID" value="NC_012779.2"/>
</dbReference>
<dbReference type="InterPro" id="IPR005968">
    <property type="entry name" value="Thiamine_ABC_ThiQ"/>
</dbReference>
<dbReference type="PATRIC" id="fig|634503.3.peg.635"/>
<dbReference type="Proteomes" id="UP000001485">
    <property type="component" value="Chromosome"/>
</dbReference>
<dbReference type="Pfam" id="PF00005">
    <property type="entry name" value="ABC_tran"/>
    <property type="match status" value="1"/>
</dbReference>